<organism evidence="1 2">
    <name type="scientific">Paraglaciecola psychrophila 170</name>
    <dbReference type="NCBI Taxonomy" id="1129794"/>
    <lineage>
        <taxon>Bacteria</taxon>
        <taxon>Pseudomonadati</taxon>
        <taxon>Pseudomonadota</taxon>
        <taxon>Gammaproteobacteria</taxon>
        <taxon>Alteromonadales</taxon>
        <taxon>Alteromonadaceae</taxon>
        <taxon>Paraglaciecola</taxon>
    </lineage>
</organism>
<evidence type="ECO:0008006" key="3">
    <source>
        <dbReference type="Google" id="ProtNLM"/>
    </source>
</evidence>
<name>K7AIK6_9ALTE</name>
<dbReference type="SUPFAM" id="SSF55961">
    <property type="entry name" value="Bet v1-like"/>
    <property type="match status" value="1"/>
</dbReference>
<dbReference type="Pfam" id="PF10604">
    <property type="entry name" value="Polyketide_cyc2"/>
    <property type="match status" value="1"/>
</dbReference>
<dbReference type="STRING" id="1129794.C427_2092"/>
<dbReference type="OrthoDB" id="6293039at2"/>
<evidence type="ECO:0000313" key="1">
    <source>
        <dbReference type="EMBL" id="AGH44201.1"/>
    </source>
</evidence>
<protein>
    <recommendedName>
        <fullName evidence="3">MxaD family protein</fullName>
    </recommendedName>
</protein>
<dbReference type="AlphaFoldDB" id="K7AIK6"/>
<dbReference type="CDD" id="cd07821">
    <property type="entry name" value="PYR_PYL_RCAR_like"/>
    <property type="match status" value="1"/>
</dbReference>
<dbReference type="HOGENOM" id="CLU_151113_0_0_6"/>
<dbReference type="InterPro" id="IPR023393">
    <property type="entry name" value="START-like_dom_sf"/>
</dbReference>
<proteinExistence type="predicted"/>
<dbReference type="KEGG" id="gps:C427_2092"/>
<dbReference type="eggNOG" id="ENOG5032Q02">
    <property type="taxonomic scope" value="Bacteria"/>
</dbReference>
<reference evidence="1 2" key="1">
    <citation type="journal article" date="2013" name="Genome Announc.">
        <title>Complete Genome Sequence of Glaciecola psychrophila Strain 170T.</title>
        <authorList>
            <person name="Yin J."/>
            <person name="Chen J."/>
            <person name="Liu G."/>
            <person name="Yu Y."/>
            <person name="Song L."/>
            <person name="Wang X."/>
            <person name="Qu X."/>
        </authorList>
    </citation>
    <scope>NUCLEOTIDE SEQUENCE [LARGE SCALE GENOMIC DNA]</scope>
    <source>
        <strain evidence="1 2">170</strain>
    </source>
</reference>
<gene>
    <name evidence="1" type="ORF">C427_2092</name>
</gene>
<dbReference type="EMBL" id="CP003837">
    <property type="protein sequence ID" value="AGH44201.1"/>
    <property type="molecule type" value="Genomic_DNA"/>
</dbReference>
<sequence>MISISVKQNIAAKPSQVRDILLEHEHLCRFFNARFLLIKAQNEGQISGGTGSIRQISMLGGKFQERIISADDKQISYQIIGDKPVAQHRGDIYFHSNNNSPEPSTAPITEITYNISCKGPWWVPEFILGYLIKKDITQALKKLASHFKSAAL</sequence>
<dbReference type="RefSeq" id="WP_007643422.1">
    <property type="nucleotide sequence ID" value="NC_020514.1"/>
</dbReference>
<dbReference type="Proteomes" id="UP000011864">
    <property type="component" value="Chromosome"/>
</dbReference>
<keyword evidence="2" id="KW-1185">Reference proteome</keyword>
<dbReference type="PATRIC" id="fig|1129794.4.peg.2070"/>
<dbReference type="InterPro" id="IPR019587">
    <property type="entry name" value="Polyketide_cyclase/dehydratase"/>
</dbReference>
<dbReference type="Gene3D" id="3.30.530.20">
    <property type="match status" value="1"/>
</dbReference>
<accession>K7AIK6</accession>
<evidence type="ECO:0000313" key="2">
    <source>
        <dbReference type="Proteomes" id="UP000011864"/>
    </source>
</evidence>